<protein>
    <submittedName>
        <fullName evidence="1">Uncharacterized protein</fullName>
    </submittedName>
</protein>
<reference evidence="1 2" key="1">
    <citation type="journal article" date="2019" name="Sci. Rep.">
        <title>Orb-weaving spider Araneus ventricosus genome elucidates the spidroin gene catalogue.</title>
        <authorList>
            <person name="Kono N."/>
            <person name="Nakamura H."/>
            <person name="Ohtoshi R."/>
            <person name="Moran D.A.P."/>
            <person name="Shinohara A."/>
            <person name="Yoshida Y."/>
            <person name="Fujiwara M."/>
            <person name="Mori M."/>
            <person name="Tomita M."/>
            <person name="Arakawa K."/>
        </authorList>
    </citation>
    <scope>NUCLEOTIDE SEQUENCE [LARGE SCALE GENOMIC DNA]</scope>
</reference>
<keyword evidence="2" id="KW-1185">Reference proteome</keyword>
<evidence type="ECO:0000313" key="2">
    <source>
        <dbReference type="Proteomes" id="UP000499080"/>
    </source>
</evidence>
<proteinExistence type="predicted"/>
<dbReference type="EMBL" id="BGPR01000882">
    <property type="protein sequence ID" value="GBM39029.1"/>
    <property type="molecule type" value="Genomic_DNA"/>
</dbReference>
<dbReference type="Proteomes" id="UP000499080">
    <property type="component" value="Unassembled WGS sequence"/>
</dbReference>
<dbReference type="AlphaFoldDB" id="A0A4Y2FFI1"/>
<sequence length="88" mass="10193">MGQVRVTLNAGFLDLLASCSEWRSQPFQTVRRDQNLVLEQGVELQCYRDIDTYSSSQTLTRDFHLFRLLKKTPDRSPFQNDASPGSRR</sequence>
<name>A0A4Y2FFI1_ARAVE</name>
<organism evidence="1 2">
    <name type="scientific">Araneus ventricosus</name>
    <name type="common">Orbweaver spider</name>
    <name type="synonym">Epeira ventricosa</name>
    <dbReference type="NCBI Taxonomy" id="182803"/>
    <lineage>
        <taxon>Eukaryota</taxon>
        <taxon>Metazoa</taxon>
        <taxon>Ecdysozoa</taxon>
        <taxon>Arthropoda</taxon>
        <taxon>Chelicerata</taxon>
        <taxon>Arachnida</taxon>
        <taxon>Araneae</taxon>
        <taxon>Araneomorphae</taxon>
        <taxon>Entelegynae</taxon>
        <taxon>Araneoidea</taxon>
        <taxon>Araneidae</taxon>
        <taxon>Araneus</taxon>
    </lineage>
</organism>
<comment type="caution">
    <text evidence="1">The sequence shown here is derived from an EMBL/GenBank/DDBJ whole genome shotgun (WGS) entry which is preliminary data.</text>
</comment>
<accession>A0A4Y2FFI1</accession>
<gene>
    <name evidence="1" type="ORF">AVEN_70203_1</name>
</gene>
<evidence type="ECO:0000313" key="1">
    <source>
        <dbReference type="EMBL" id="GBM39029.1"/>
    </source>
</evidence>